<keyword evidence="5" id="KW-1185">Reference proteome</keyword>
<reference evidence="4 5" key="1">
    <citation type="submission" date="2021-09" db="EMBL/GenBank/DDBJ databases">
        <title>Genomic insights and catalytic innovation underlie evolution of tropane alkaloids biosynthesis.</title>
        <authorList>
            <person name="Wang Y.-J."/>
            <person name="Tian T."/>
            <person name="Huang J.-P."/>
            <person name="Huang S.-X."/>
        </authorList>
    </citation>
    <scope>NUCLEOTIDE SEQUENCE [LARGE SCALE GENOMIC DNA]</scope>
    <source>
        <strain evidence="4">KIB-2018</strain>
        <tissue evidence="4">Leaf</tissue>
    </source>
</reference>
<evidence type="ECO:0000256" key="1">
    <source>
        <dbReference type="ARBA" id="ARBA00022884"/>
    </source>
</evidence>
<dbReference type="Gene3D" id="3.30.70.330">
    <property type="match status" value="1"/>
</dbReference>
<proteinExistence type="predicted"/>
<gene>
    <name evidence="4" type="ORF">K2173_014132</name>
</gene>
<dbReference type="PROSITE" id="PS50102">
    <property type="entry name" value="RRM"/>
    <property type="match status" value="1"/>
</dbReference>
<dbReference type="InterPro" id="IPR000504">
    <property type="entry name" value="RRM_dom"/>
</dbReference>
<accession>A0AAV8SDB2</accession>
<dbReference type="InterPro" id="IPR052462">
    <property type="entry name" value="SLIRP/GR-RBP-like"/>
</dbReference>
<evidence type="ECO:0000256" key="2">
    <source>
        <dbReference type="PROSITE-ProRule" id="PRU00176"/>
    </source>
</evidence>
<dbReference type="GO" id="GO:0003723">
    <property type="term" value="F:RNA binding"/>
    <property type="evidence" value="ECO:0007669"/>
    <property type="project" value="UniProtKB-UniRule"/>
</dbReference>
<dbReference type="Pfam" id="PF00076">
    <property type="entry name" value="RRM_1"/>
    <property type="match status" value="1"/>
</dbReference>
<sequence length="134" mass="14975">MVQFRNILGIGSLPLGPKTTPFEGKQPGSEHETGINITLFREMFTRVSPAGISFSSTEQSIAEAFSKYGKVVQVEIIMNKTLNRPKGLAYVTFYQEDEAQRALAEMNGELVDGRVVFVDNVRPIGHSTRKRRKD</sequence>
<name>A0AAV8SDB2_9ROSI</name>
<evidence type="ECO:0000313" key="4">
    <source>
        <dbReference type="EMBL" id="KAJ8750217.1"/>
    </source>
</evidence>
<dbReference type="InterPro" id="IPR035979">
    <property type="entry name" value="RBD_domain_sf"/>
</dbReference>
<keyword evidence="1 2" id="KW-0694">RNA-binding</keyword>
<comment type="caution">
    <text evidence="4">The sequence shown here is derived from an EMBL/GenBank/DDBJ whole genome shotgun (WGS) entry which is preliminary data.</text>
</comment>
<dbReference type="Proteomes" id="UP001159364">
    <property type="component" value="Linkage Group LG11"/>
</dbReference>
<dbReference type="SUPFAM" id="SSF54928">
    <property type="entry name" value="RNA-binding domain, RBD"/>
    <property type="match status" value="1"/>
</dbReference>
<evidence type="ECO:0000313" key="5">
    <source>
        <dbReference type="Proteomes" id="UP001159364"/>
    </source>
</evidence>
<dbReference type="InterPro" id="IPR003954">
    <property type="entry name" value="RRM_euk-type"/>
</dbReference>
<dbReference type="InterPro" id="IPR012677">
    <property type="entry name" value="Nucleotide-bd_a/b_plait_sf"/>
</dbReference>
<dbReference type="EMBL" id="JAIWQS010000011">
    <property type="protein sequence ID" value="KAJ8750217.1"/>
    <property type="molecule type" value="Genomic_DNA"/>
</dbReference>
<dbReference type="SMART" id="SM00361">
    <property type="entry name" value="RRM_1"/>
    <property type="match status" value="1"/>
</dbReference>
<dbReference type="AlphaFoldDB" id="A0AAV8SDB2"/>
<protein>
    <recommendedName>
        <fullName evidence="3">RRM domain-containing protein</fullName>
    </recommendedName>
</protein>
<organism evidence="4 5">
    <name type="scientific">Erythroxylum novogranatense</name>
    <dbReference type="NCBI Taxonomy" id="1862640"/>
    <lineage>
        <taxon>Eukaryota</taxon>
        <taxon>Viridiplantae</taxon>
        <taxon>Streptophyta</taxon>
        <taxon>Embryophyta</taxon>
        <taxon>Tracheophyta</taxon>
        <taxon>Spermatophyta</taxon>
        <taxon>Magnoliopsida</taxon>
        <taxon>eudicotyledons</taxon>
        <taxon>Gunneridae</taxon>
        <taxon>Pentapetalae</taxon>
        <taxon>rosids</taxon>
        <taxon>fabids</taxon>
        <taxon>Malpighiales</taxon>
        <taxon>Erythroxylaceae</taxon>
        <taxon>Erythroxylum</taxon>
    </lineage>
</organism>
<dbReference type="SMART" id="SM00360">
    <property type="entry name" value="RRM"/>
    <property type="match status" value="1"/>
</dbReference>
<evidence type="ECO:0000259" key="3">
    <source>
        <dbReference type="PROSITE" id="PS50102"/>
    </source>
</evidence>
<dbReference type="PANTHER" id="PTHR48027">
    <property type="entry name" value="HETEROGENEOUS NUCLEAR RIBONUCLEOPROTEIN 87F-RELATED"/>
    <property type="match status" value="1"/>
</dbReference>
<feature type="domain" description="RRM" evidence="3">
    <location>
        <begin position="45"/>
        <end position="123"/>
    </location>
</feature>